<organism evidence="1 2">
    <name type="scientific">Xenopus laevis</name>
    <name type="common">African clawed frog</name>
    <dbReference type="NCBI Taxonomy" id="8355"/>
    <lineage>
        <taxon>Eukaryota</taxon>
        <taxon>Metazoa</taxon>
        <taxon>Chordata</taxon>
        <taxon>Craniata</taxon>
        <taxon>Vertebrata</taxon>
        <taxon>Euteleostomi</taxon>
        <taxon>Amphibia</taxon>
        <taxon>Batrachia</taxon>
        <taxon>Anura</taxon>
        <taxon>Pipoidea</taxon>
        <taxon>Pipidae</taxon>
        <taxon>Xenopodinae</taxon>
        <taxon>Xenopus</taxon>
        <taxon>Xenopus</taxon>
    </lineage>
</organism>
<gene>
    <name evidence="1" type="ORF">XELAEV_18043678mg</name>
</gene>
<dbReference type="AlphaFoldDB" id="A0A974BX44"/>
<protein>
    <submittedName>
        <fullName evidence="1">Uncharacterized protein</fullName>
    </submittedName>
</protein>
<accession>A0A974BX44</accession>
<proteinExistence type="predicted"/>
<evidence type="ECO:0000313" key="2">
    <source>
        <dbReference type="Proteomes" id="UP000694892"/>
    </source>
</evidence>
<dbReference type="Proteomes" id="UP000694892">
    <property type="component" value="Chromosome 9_10L"/>
</dbReference>
<reference evidence="2" key="1">
    <citation type="journal article" date="2016" name="Nature">
        <title>Genome evolution in the allotetraploid frog Xenopus laevis.</title>
        <authorList>
            <person name="Session A.M."/>
            <person name="Uno Y."/>
            <person name="Kwon T."/>
            <person name="Chapman J.A."/>
            <person name="Toyoda A."/>
            <person name="Takahashi S."/>
            <person name="Fukui A."/>
            <person name="Hikosaka A."/>
            <person name="Suzuki A."/>
            <person name="Kondo M."/>
            <person name="van Heeringen S.J."/>
            <person name="Quigley I."/>
            <person name="Heinz S."/>
            <person name="Ogino H."/>
            <person name="Ochi H."/>
            <person name="Hellsten U."/>
            <person name="Lyons J.B."/>
            <person name="Simakov O."/>
            <person name="Putnam N."/>
            <person name="Stites J."/>
            <person name="Kuroki Y."/>
            <person name="Tanaka T."/>
            <person name="Michiue T."/>
            <person name="Watanabe M."/>
            <person name="Bogdanovic O."/>
            <person name="Lister R."/>
            <person name="Georgiou G."/>
            <person name="Paranjpe S.S."/>
            <person name="van Kruijsbergen I."/>
            <person name="Shu S."/>
            <person name="Carlson J."/>
            <person name="Kinoshita T."/>
            <person name="Ohta Y."/>
            <person name="Mawaribuchi S."/>
            <person name="Jenkins J."/>
            <person name="Grimwood J."/>
            <person name="Schmutz J."/>
            <person name="Mitros T."/>
            <person name="Mozaffari S.V."/>
            <person name="Suzuki Y."/>
            <person name="Haramoto Y."/>
            <person name="Yamamoto T.S."/>
            <person name="Takagi C."/>
            <person name="Heald R."/>
            <person name="Miller K."/>
            <person name="Haudenschild C."/>
            <person name="Kitzman J."/>
            <person name="Nakayama T."/>
            <person name="Izutsu Y."/>
            <person name="Robert J."/>
            <person name="Fortriede J."/>
            <person name="Burns K."/>
            <person name="Lotay V."/>
            <person name="Karimi K."/>
            <person name="Yasuoka Y."/>
            <person name="Dichmann D.S."/>
            <person name="Flajnik M.F."/>
            <person name="Houston D.W."/>
            <person name="Shendure J."/>
            <person name="DuPasquier L."/>
            <person name="Vize P.D."/>
            <person name="Zorn A.M."/>
            <person name="Ito M."/>
            <person name="Marcotte E.M."/>
            <person name="Wallingford J.B."/>
            <person name="Ito Y."/>
            <person name="Asashima M."/>
            <person name="Ueno N."/>
            <person name="Matsuda Y."/>
            <person name="Veenstra G.J."/>
            <person name="Fujiyama A."/>
            <person name="Harland R.M."/>
            <person name="Taira M."/>
            <person name="Rokhsar D.S."/>
        </authorList>
    </citation>
    <scope>NUCLEOTIDE SEQUENCE [LARGE SCALE GENOMIC DNA]</scope>
    <source>
        <strain evidence="2">J</strain>
    </source>
</reference>
<dbReference type="EMBL" id="CM004482">
    <property type="protein sequence ID" value="OCT62594.1"/>
    <property type="molecule type" value="Genomic_DNA"/>
</dbReference>
<evidence type="ECO:0000313" key="1">
    <source>
        <dbReference type="EMBL" id="OCT62594.1"/>
    </source>
</evidence>
<sequence length="70" mass="8363">MREQSKPSYFSKSYSEVGRLVEMGLLDEAPLRLSDRREHWRRLEYLCYTRIAKDVSRGCLTQLEHMDIPD</sequence>
<name>A0A974BX44_XENLA</name>